<dbReference type="Proteomes" id="UP000314294">
    <property type="component" value="Unassembled WGS sequence"/>
</dbReference>
<evidence type="ECO:0000313" key="2">
    <source>
        <dbReference type="Proteomes" id="UP000314294"/>
    </source>
</evidence>
<keyword evidence="2" id="KW-1185">Reference proteome</keyword>
<evidence type="ECO:0000313" key="1">
    <source>
        <dbReference type="EMBL" id="TNN45674.1"/>
    </source>
</evidence>
<reference evidence="1 2" key="1">
    <citation type="submission" date="2019-03" db="EMBL/GenBank/DDBJ databases">
        <title>First draft genome of Liparis tanakae, snailfish: a comprehensive survey of snailfish specific genes.</title>
        <authorList>
            <person name="Kim W."/>
            <person name="Song I."/>
            <person name="Jeong J.-H."/>
            <person name="Kim D."/>
            <person name="Kim S."/>
            <person name="Ryu S."/>
            <person name="Song J.Y."/>
            <person name="Lee S.K."/>
        </authorList>
    </citation>
    <scope>NUCLEOTIDE SEQUENCE [LARGE SCALE GENOMIC DNA]</scope>
    <source>
        <tissue evidence="1">Muscle</tissue>
    </source>
</reference>
<sequence>MSRCPRRAAKCSRVSPDRPKCMPPAVWTAAEPPEEIASSMELSGPSCASFASSLHAPSSMLKAAARTRWVSGRNPGSRVLQAESGKD</sequence>
<accession>A0A4Z2FYN6</accession>
<name>A0A4Z2FYN6_9TELE</name>
<proteinExistence type="predicted"/>
<organism evidence="1 2">
    <name type="scientific">Liparis tanakae</name>
    <name type="common">Tanaka's snailfish</name>
    <dbReference type="NCBI Taxonomy" id="230148"/>
    <lineage>
        <taxon>Eukaryota</taxon>
        <taxon>Metazoa</taxon>
        <taxon>Chordata</taxon>
        <taxon>Craniata</taxon>
        <taxon>Vertebrata</taxon>
        <taxon>Euteleostomi</taxon>
        <taxon>Actinopterygii</taxon>
        <taxon>Neopterygii</taxon>
        <taxon>Teleostei</taxon>
        <taxon>Neoteleostei</taxon>
        <taxon>Acanthomorphata</taxon>
        <taxon>Eupercaria</taxon>
        <taxon>Perciformes</taxon>
        <taxon>Cottioidei</taxon>
        <taxon>Cottales</taxon>
        <taxon>Liparidae</taxon>
        <taxon>Liparis</taxon>
    </lineage>
</organism>
<protein>
    <submittedName>
        <fullName evidence="1">Uncharacterized protein</fullName>
    </submittedName>
</protein>
<gene>
    <name evidence="1" type="ORF">EYF80_044135</name>
</gene>
<dbReference type="EMBL" id="SRLO01000831">
    <property type="protein sequence ID" value="TNN45674.1"/>
    <property type="molecule type" value="Genomic_DNA"/>
</dbReference>
<dbReference type="AlphaFoldDB" id="A0A4Z2FYN6"/>
<comment type="caution">
    <text evidence="1">The sequence shown here is derived from an EMBL/GenBank/DDBJ whole genome shotgun (WGS) entry which is preliminary data.</text>
</comment>